<name>A0A0D2KUU7_9CHLO</name>
<feature type="compositionally biased region" description="Low complexity" evidence="1">
    <location>
        <begin position="427"/>
        <end position="461"/>
    </location>
</feature>
<evidence type="ECO:0000313" key="2">
    <source>
        <dbReference type="EMBL" id="KIY99138.1"/>
    </source>
</evidence>
<dbReference type="AlphaFoldDB" id="A0A0D2KUU7"/>
<keyword evidence="2" id="KW-0966">Cell projection</keyword>
<reference evidence="2 3" key="1">
    <citation type="journal article" date="2013" name="BMC Genomics">
        <title>Reconstruction of the lipid metabolism for the microalga Monoraphidium neglectum from its genome sequence reveals characteristics suitable for biofuel production.</title>
        <authorList>
            <person name="Bogen C."/>
            <person name="Al-Dilaimi A."/>
            <person name="Albersmeier A."/>
            <person name="Wichmann J."/>
            <person name="Grundmann M."/>
            <person name="Rupp O."/>
            <person name="Lauersen K.J."/>
            <person name="Blifernez-Klassen O."/>
            <person name="Kalinowski J."/>
            <person name="Goesmann A."/>
            <person name="Mussgnug J.H."/>
            <person name="Kruse O."/>
        </authorList>
    </citation>
    <scope>NUCLEOTIDE SEQUENCE [LARGE SCALE GENOMIC DNA]</scope>
    <source>
        <strain evidence="2 3">SAG 48.87</strain>
    </source>
</reference>
<evidence type="ECO:0000313" key="3">
    <source>
        <dbReference type="Proteomes" id="UP000054498"/>
    </source>
</evidence>
<keyword evidence="2" id="KW-0282">Flagellum</keyword>
<proteinExistence type="predicted"/>
<dbReference type="Proteomes" id="UP000054498">
    <property type="component" value="Unassembled WGS sequence"/>
</dbReference>
<protein>
    <submittedName>
        <fullName evidence="2">Flagellar associated protein</fullName>
    </submittedName>
</protein>
<feature type="compositionally biased region" description="Low complexity" evidence="1">
    <location>
        <begin position="68"/>
        <end position="85"/>
    </location>
</feature>
<evidence type="ECO:0000256" key="1">
    <source>
        <dbReference type="SAM" id="MobiDB-lite"/>
    </source>
</evidence>
<keyword evidence="2" id="KW-0969">Cilium</keyword>
<feature type="region of interest" description="Disordered" evidence="1">
    <location>
        <begin position="68"/>
        <end position="92"/>
    </location>
</feature>
<feature type="compositionally biased region" description="Low complexity" evidence="1">
    <location>
        <begin position="170"/>
        <end position="192"/>
    </location>
</feature>
<organism evidence="2 3">
    <name type="scientific">Monoraphidium neglectum</name>
    <dbReference type="NCBI Taxonomy" id="145388"/>
    <lineage>
        <taxon>Eukaryota</taxon>
        <taxon>Viridiplantae</taxon>
        <taxon>Chlorophyta</taxon>
        <taxon>core chlorophytes</taxon>
        <taxon>Chlorophyceae</taxon>
        <taxon>CS clade</taxon>
        <taxon>Sphaeropleales</taxon>
        <taxon>Selenastraceae</taxon>
        <taxon>Monoraphidium</taxon>
    </lineage>
</organism>
<accession>A0A0D2KUU7</accession>
<dbReference type="KEGG" id="mng:MNEG_8823"/>
<feature type="region of interest" description="Disordered" evidence="1">
    <location>
        <begin position="159"/>
        <end position="192"/>
    </location>
</feature>
<dbReference type="GeneID" id="25741698"/>
<sequence length="647" mass="67637">MGAPQLRQTTSGTDLYAQRRFQEEVARWLQCRATPEERARYTRYFALVQEASTAAARQRAALEVQQLGTARSAASSGGASGGSTARSRRAPLWSDIPEAATAGALETAARRARLASAPACAAAARLGTGATRAAAAAAAARPESAAAASWLHTATLGAGRGGATRSLNQRPSTASAAPPDATAPAAAPRPAASAGLRLPLGVPTAAAAAAEPPRLSATATLSARAAAAAAAPPAPKMGPLDITSSAASYGLKDLYPDLWANTLPICRPEAAPNKNFVSDWGESLRKGSEETWAPFLDSSYTVANAQVHKPTDDFRVRQQRALASWVAKQRTYCEGLLTPAATDGVVALLGQLPGPQKTELVELLRQLSAVVQPESSKPVSHELHCPQYSAEDAETTRLLKEQTRIKTMGAPRKVEVKGFKHTAHTQPAAAAAAVDPAGSAGDAGTEQAPEATGAAAATAAAPRRRPSAAKGAAKASDLVETLSSKCPLKWACAELYPATSSYTSAFGSHPSRTAQMHRVVFPEVNAGWGHVDEVRYPQSSAVYPIPQRFVEPRRTLGEAPSDADAKTTNRLSYRPRDHAAMLRAVAGARDQIEASRAARHVSHIPLSKAGVQAAPQWATSYGSEFKDRPADLTANRAMAEAVSAMFK</sequence>
<dbReference type="OrthoDB" id="541286at2759"/>
<dbReference type="RefSeq" id="XP_013898158.1">
    <property type="nucleotide sequence ID" value="XM_014042704.1"/>
</dbReference>
<keyword evidence="3" id="KW-1185">Reference proteome</keyword>
<dbReference type="EMBL" id="KK101941">
    <property type="protein sequence ID" value="KIY99138.1"/>
    <property type="molecule type" value="Genomic_DNA"/>
</dbReference>
<gene>
    <name evidence="2" type="ORF">MNEG_8823</name>
</gene>
<feature type="region of interest" description="Disordered" evidence="1">
    <location>
        <begin position="427"/>
        <end position="472"/>
    </location>
</feature>